<dbReference type="PANTHER" id="PTHR47942">
    <property type="entry name" value="TETRATRICOPEPTIDE REPEAT (TPR)-LIKE SUPERFAMILY PROTEIN-RELATED"/>
    <property type="match status" value="1"/>
</dbReference>
<feature type="region of interest" description="Disordered" evidence="2">
    <location>
        <begin position="50"/>
        <end position="89"/>
    </location>
</feature>
<dbReference type="Proteomes" id="UP001530400">
    <property type="component" value="Unassembled WGS sequence"/>
</dbReference>
<dbReference type="PANTHER" id="PTHR47942:SF63">
    <property type="entry name" value="PENTATRICOPEPTIDE REPEAT-CONTAINING PROTEIN"/>
    <property type="match status" value="1"/>
</dbReference>
<dbReference type="InterPro" id="IPR051222">
    <property type="entry name" value="PPR/CCM1_RNA-binding"/>
</dbReference>
<feature type="compositionally biased region" description="Low complexity" evidence="2">
    <location>
        <begin position="64"/>
        <end position="80"/>
    </location>
</feature>
<sequence>MALRSISRRHLLRHLSSASGIGSAAPPQSSGCSLRAKQFSTITFDMNELRSEQPTTSGSSTVPSASENAAETSAANIAKARSASLPPKKLHHKAVEAQYEIQKWISSNPKIAPYKAEEKLSQLWAEQLELKSEPNVLVTTDTVNLVLQAWTHSNSGEMGAWRAERLLFWMEGLAEDKSAVDEDSFVYPIPDYRSYALVIEAWSRAAVYETSRASNSNEEAMKVGFECARRCEDLLMHMQKMHEVRIDSQEASLEDIQPDTHVFHHVLNAWGNIRGTKATAMRATRILDLMQELHHYQSMGADTWQGVGVSKVQPNLVTYKTLLRAWANTGTADGADQAEMILRHLLSISKAGNVGVEIHPDEECFHIVMKAHADSVHKRRKGSSENAADRARQVVALLDWMELMASRRALKMRPNRETYRIAMSAWAWSRDIDAPKEAEAILFRMISASQLNSVEDAVDLILGGSKTSKKNVTSGTSVYPETRDFNTVINCCAFARGVGETGTELDDAEALLHLQQAKKKVFAIAESVFDSLLQSDHAKPDVDTFLGMIRACQSLLPNNEDRDAKVMELFRLAYQSSPTERPLSHKPVTTSSERLQAPKGGGCVNANVLRQLRLALPSTEEYIRAREEFEEFRRQNTKS</sequence>
<dbReference type="Gene3D" id="1.25.40.10">
    <property type="entry name" value="Tetratricopeptide repeat domain"/>
    <property type="match status" value="2"/>
</dbReference>
<gene>
    <name evidence="3" type="ORF">ACHAWO_001278</name>
</gene>
<evidence type="ECO:0000256" key="1">
    <source>
        <dbReference type="ARBA" id="ARBA00022737"/>
    </source>
</evidence>
<dbReference type="InterPro" id="IPR011990">
    <property type="entry name" value="TPR-like_helical_dom_sf"/>
</dbReference>
<organism evidence="3 4">
    <name type="scientific">Cyclotella atomus</name>
    <dbReference type="NCBI Taxonomy" id="382360"/>
    <lineage>
        <taxon>Eukaryota</taxon>
        <taxon>Sar</taxon>
        <taxon>Stramenopiles</taxon>
        <taxon>Ochrophyta</taxon>
        <taxon>Bacillariophyta</taxon>
        <taxon>Coscinodiscophyceae</taxon>
        <taxon>Thalassiosirophycidae</taxon>
        <taxon>Stephanodiscales</taxon>
        <taxon>Stephanodiscaceae</taxon>
        <taxon>Cyclotella</taxon>
    </lineage>
</organism>
<feature type="region of interest" description="Disordered" evidence="2">
    <location>
        <begin position="578"/>
        <end position="599"/>
    </location>
</feature>
<proteinExistence type="predicted"/>
<protein>
    <submittedName>
        <fullName evidence="3">Uncharacterized protein</fullName>
    </submittedName>
</protein>
<dbReference type="EMBL" id="JALLPJ020001157">
    <property type="protein sequence ID" value="KAL3775347.1"/>
    <property type="molecule type" value="Genomic_DNA"/>
</dbReference>
<keyword evidence="4" id="KW-1185">Reference proteome</keyword>
<evidence type="ECO:0000313" key="4">
    <source>
        <dbReference type="Proteomes" id="UP001530400"/>
    </source>
</evidence>
<feature type="compositionally biased region" description="Polar residues" evidence="2">
    <location>
        <begin position="52"/>
        <end position="63"/>
    </location>
</feature>
<comment type="caution">
    <text evidence="3">The sequence shown here is derived from an EMBL/GenBank/DDBJ whole genome shotgun (WGS) entry which is preliminary data.</text>
</comment>
<accession>A0ABD3NHM6</accession>
<evidence type="ECO:0000256" key="2">
    <source>
        <dbReference type="SAM" id="MobiDB-lite"/>
    </source>
</evidence>
<dbReference type="AlphaFoldDB" id="A0ABD3NHM6"/>
<reference evidence="3 4" key="1">
    <citation type="submission" date="2024-10" db="EMBL/GenBank/DDBJ databases">
        <title>Updated reference genomes for cyclostephanoid diatoms.</title>
        <authorList>
            <person name="Roberts W.R."/>
            <person name="Alverson A.J."/>
        </authorList>
    </citation>
    <scope>NUCLEOTIDE SEQUENCE [LARGE SCALE GENOMIC DNA]</scope>
    <source>
        <strain evidence="3 4">AJA010-31</strain>
    </source>
</reference>
<name>A0ABD3NHM6_9STRA</name>
<evidence type="ECO:0000313" key="3">
    <source>
        <dbReference type="EMBL" id="KAL3775347.1"/>
    </source>
</evidence>
<keyword evidence="1" id="KW-0677">Repeat</keyword>